<accession>A0A6F9EYL6</accession>
<proteinExistence type="predicted"/>
<evidence type="ECO:0000313" key="1">
    <source>
        <dbReference type="EMBL" id="DAC81183.1"/>
    </source>
</evidence>
<reference evidence="1" key="1">
    <citation type="journal article" date="2020" name="J. ISSAAS">
        <title>Identification of Adomavirus Virion Proteins.</title>
        <authorList>
            <person name="Welch N.L."/>
            <person name="Tisza M.J."/>
            <person name="Starrett G.J."/>
            <person name="Belford A.K."/>
            <person name="Pastrana D.V."/>
            <person name="Pang Y.-Y.S."/>
            <person name="Schiller J.T."/>
            <person name="An P."/>
            <person name="Cantolupo P.G."/>
            <person name="Pipas J.M."/>
            <person name="Koda S."/>
            <person name="Subramaniam K."/>
            <person name="Waltzek T.B."/>
            <person name="Bian C."/>
            <person name="Shi Q."/>
            <person name="Ruan Z."/>
            <person name="Ng T.F.F."/>
            <person name="Buck C.B."/>
        </authorList>
    </citation>
    <scope>NUCLEOTIDE SEQUENCE</scope>
    <source>
        <strain evidence="1">3866</strain>
    </source>
</reference>
<sequence>MMSCDVMSCDGTWIIKIHHVLQYLCFIYPTCHYIKVIHKYHNTDKSYKVSNTEHPTRSVTYGITLIHKYHNTQKSYKVRYLWNHIDTQISQHSKILQGQLLMESH</sequence>
<organism evidence="1">
    <name type="scientific">Grenadier adomavirus</name>
    <dbReference type="NCBI Taxonomy" id="2609868"/>
    <lineage>
        <taxon>Viruses</taxon>
        <taxon>Adomaviruses</taxon>
    </lineage>
</organism>
<protein>
    <submittedName>
        <fullName evidence="1">Uncharacterized protein</fullName>
    </submittedName>
</protein>
<dbReference type="EMBL" id="BK011018">
    <property type="protein sequence ID" value="DAC81183.1"/>
    <property type="molecule type" value="Genomic_DNA"/>
</dbReference>
<name>A0A6F9EYL6_9VIRU</name>